<dbReference type="PROSITE" id="PS00409">
    <property type="entry name" value="PROKAR_NTER_METHYL"/>
    <property type="match status" value="1"/>
</dbReference>
<dbReference type="Gene3D" id="3.30.700.10">
    <property type="entry name" value="Glycoprotein, Type 4 Pilin"/>
    <property type="match status" value="1"/>
</dbReference>
<name>A0A0B7MHG8_9FIRM</name>
<evidence type="ECO:0000256" key="1">
    <source>
        <dbReference type="ARBA" id="ARBA00004167"/>
    </source>
</evidence>
<dbReference type="EMBL" id="CDRZ01000021">
    <property type="protein sequence ID" value="CEO87658.1"/>
    <property type="molecule type" value="Genomic_DNA"/>
</dbReference>
<reference evidence="8" key="1">
    <citation type="submission" date="2015-01" db="EMBL/GenBank/DDBJ databases">
        <authorList>
            <person name="Manzoor Shahid"/>
            <person name="Zubair Saima"/>
        </authorList>
    </citation>
    <scope>NUCLEOTIDE SEQUENCE [LARGE SCALE GENOMIC DNA]</scope>
    <source>
        <strain evidence="8">Sp3</strain>
    </source>
</reference>
<evidence type="ECO:0000256" key="2">
    <source>
        <dbReference type="ARBA" id="ARBA00022481"/>
    </source>
</evidence>
<dbReference type="InterPro" id="IPR000983">
    <property type="entry name" value="Bac_GSPG_pilin"/>
</dbReference>
<dbReference type="InterPro" id="IPR045584">
    <property type="entry name" value="Pilin-like"/>
</dbReference>
<dbReference type="InterPro" id="IPR012902">
    <property type="entry name" value="N_methyl_site"/>
</dbReference>
<accession>A0A0B7MHG8</accession>
<dbReference type="Pfam" id="PF07963">
    <property type="entry name" value="N_methyl"/>
    <property type="match status" value="1"/>
</dbReference>
<evidence type="ECO:0000256" key="3">
    <source>
        <dbReference type="ARBA" id="ARBA00022692"/>
    </source>
</evidence>
<dbReference type="AlphaFoldDB" id="A0A0B7MHG8"/>
<dbReference type="Proteomes" id="UP000046155">
    <property type="component" value="Unassembled WGS sequence"/>
</dbReference>
<dbReference type="PANTHER" id="PTHR30093">
    <property type="entry name" value="GENERAL SECRETION PATHWAY PROTEIN G"/>
    <property type="match status" value="1"/>
</dbReference>
<protein>
    <submittedName>
        <fullName evidence="7">Putative Type IV pilin PilA family protein</fullName>
    </submittedName>
</protein>
<keyword evidence="5 6" id="KW-0472">Membrane</keyword>
<feature type="transmembrane region" description="Helical" evidence="6">
    <location>
        <begin position="20"/>
        <end position="38"/>
    </location>
</feature>
<comment type="subcellular location">
    <subcellularLocation>
        <location evidence="1">Membrane</location>
        <topology evidence="1">Single-pass membrane protein</topology>
    </subcellularLocation>
</comment>
<keyword evidence="2" id="KW-0488">Methylation</keyword>
<evidence type="ECO:0000313" key="8">
    <source>
        <dbReference type="Proteomes" id="UP000046155"/>
    </source>
</evidence>
<dbReference type="SMR" id="A0A0B7MHG8"/>
<dbReference type="RefSeq" id="WP_269746093.1">
    <property type="nucleotide sequence ID" value="NZ_CDRZ01000021.1"/>
</dbReference>
<gene>
    <name evidence="7" type="ORF">SSCH_1170015</name>
</gene>
<evidence type="ECO:0000313" key="7">
    <source>
        <dbReference type="EMBL" id="CEO87658.1"/>
    </source>
</evidence>
<dbReference type="PANTHER" id="PTHR30093:SF44">
    <property type="entry name" value="TYPE II SECRETION SYSTEM CORE PROTEIN G"/>
    <property type="match status" value="1"/>
</dbReference>
<dbReference type="GO" id="GO:0015627">
    <property type="term" value="C:type II protein secretion system complex"/>
    <property type="evidence" value="ECO:0007669"/>
    <property type="project" value="InterPro"/>
</dbReference>
<proteinExistence type="predicted"/>
<sequence length="119" mass="13051">MDRIYKMMKRNNKGFTLVELMVVLLIIGILVAIAIPIYNKTQENAQKRACQSNLRTLDSAAAQYGAATGNYPTDPLNNANFVGENGYVKTKPTCPAGGVYNYDATNGKFSCNVPDHVYP</sequence>
<dbReference type="GO" id="GO:0015628">
    <property type="term" value="P:protein secretion by the type II secretion system"/>
    <property type="evidence" value="ECO:0007669"/>
    <property type="project" value="InterPro"/>
</dbReference>
<dbReference type="SUPFAM" id="SSF54523">
    <property type="entry name" value="Pili subunits"/>
    <property type="match status" value="1"/>
</dbReference>
<dbReference type="PRINTS" id="PR00813">
    <property type="entry name" value="BCTERIALGSPG"/>
</dbReference>
<organism evidence="7 8">
    <name type="scientific">Syntrophaceticus schinkii</name>
    <dbReference type="NCBI Taxonomy" id="499207"/>
    <lineage>
        <taxon>Bacteria</taxon>
        <taxon>Bacillati</taxon>
        <taxon>Bacillota</taxon>
        <taxon>Clostridia</taxon>
        <taxon>Thermoanaerobacterales</taxon>
        <taxon>Thermoanaerobacterales Family III. Incertae Sedis</taxon>
        <taxon>Syntrophaceticus</taxon>
    </lineage>
</organism>
<keyword evidence="4 6" id="KW-1133">Transmembrane helix</keyword>
<dbReference type="GO" id="GO:0016020">
    <property type="term" value="C:membrane"/>
    <property type="evidence" value="ECO:0007669"/>
    <property type="project" value="UniProtKB-SubCell"/>
</dbReference>
<keyword evidence="8" id="KW-1185">Reference proteome</keyword>
<keyword evidence="3 6" id="KW-0812">Transmembrane</keyword>
<evidence type="ECO:0000256" key="4">
    <source>
        <dbReference type="ARBA" id="ARBA00022989"/>
    </source>
</evidence>
<evidence type="ECO:0000256" key="5">
    <source>
        <dbReference type="ARBA" id="ARBA00023136"/>
    </source>
</evidence>
<evidence type="ECO:0000256" key="6">
    <source>
        <dbReference type="SAM" id="Phobius"/>
    </source>
</evidence>
<dbReference type="NCBIfam" id="TIGR02532">
    <property type="entry name" value="IV_pilin_GFxxxE"/>
    <property type="match status" value="1"/>
</dbReference>